<dbReference type="VEuPathDB" id="FungiDB:H310_07277"/>
<reference evidence="8" key="1">
    <citation type="submission" date="2013-12" db="EMBL/GenBank/DDBJ databases">
        <title>The Genome Sequence of Aphanomyces invadans NJM9701.</title>
        <authorList>
            <consortium name="The Broad Institute Genomics Platform"/>
            <person name="Russ C."/>
            <person name="Tyler B."/>
            <person name="van West P."/>
            <person name="Dieguez-Uribeondo J."/>
            <person name="Young S.K."/>
            <person name="Zeng Q."/>
            <person name="Gargeya S."/>
            <person name="Fitzgerald M."/>
            <person name="Abouelleil A."/>
            <person name="Alvarado L."/>
            <person name="Chapman S.B."/>
            <person name="Gainer-Dewar J."/>
            <person name="Goldberg J."/>
            <person name="Griggs A."/>
            <person name="Gujja S."/>
            <person name="Hansen M."/>
            <person name="Howarth C."/>
            <person name="Imamovic A."/>
            <person name="Ireland A."/>
            <person name="Larimer J."/>
            <person name="McCowan C."/>
            <person name="Murphy C."/>
            <person name="Pearson M."/>
            <person name="Poon T.W."/>
            <person name="Priest M."/>
            <person name="Roberts A."/>
            <person name="Saif S."/>
            <person name="Shea T."/>
            <person name="Sykes S."/>
            <person name="Wortman J."/>
            <person name="Nusbaum C."/>
            <person name="Birren B."/>
        </authorList>
    </citation>
    <scope>NUCLEOTIDE SEQUENCE [LARGE SCALE GENOMIC DNA]</scope>
    <source>
        <strain evidence="8">NJM9701</strain>
    </source>
</reference>
<evidence type="ECO:0000256" key="2">
    <source>
        <dbReference type="ARBA" id="ARBA00012754"/>
    </source>
</evidence>
<dbReference type="SUPFAM" id="SSF49785">
    <property type="entry name" value="Galactose-binding domain-like"/>
    <property type="match status" value="1"/>
</dbReference>
<dbReference type="PANTHER" id="PTHR43730">
    <property type="entry name" value="BETA-MANNOSIDASE"/>
    <property type="match status" value="1"/>
</dbReference>
<name>A0A024U489_9STRA</name>
<feature type="domain" description="Beta-mannosidase Ig-fold" evidence="6">
    <location>
        <begin position="837"/>
        <end position="908"/>
    </location>
</feature>
<comment type="catalytic activity">
    <reaction evidence="1">
        <text>Hydrolysis of terminal, non-reducing beta-D-mannose residues in beta-D-mannosides.</text>
        <dbReference type="EC" id="3.2.1.25"/>
    </reaction>
</comment>
<dbReference type="RefSeq" id="XP_008870857.1">
    <property type="nucleotide sequence ID" value="XM_008872635.1"/>
</dbReference>
<dbReference type="FunFam" id="3.20.20.80:FF:000050">
    <property type="entry name" value="Beta-mannosidase B"/>
    <property type="match status" value="1"/>
</dbReference>
<dbReference type="EMBL" id="KI913964">
    <property type="protein sequence ID" value="ETW00722.1"/>
    <property type="molecule type" value="Genomic_DNA"/>
</dbReference>
<dbReference type="STRING" id="157072.A0A024U489"/>
<keyword evidence="4" id="KW-0325">Glycoprotein</keyword>
<dbReference type="InterPro" id="IPR041625">
    <property type="entry name" value="Beta-mannosidase_Ig"/>
</dbReference>
<dbReference type="InterPro" id="IPR013783">
    <property type="entry name" value="Ig-like_fold"/>
</dbReference>
<dbReference type="InterPro" id="IPR050887">
    <property type="entry name" value="Beta-mannosidase_GH2"/>
</dbReference>
<keyword evidence="3" id="KW-0378">Hydrolase</keyword>
<dbReference type="SUPFAM" id="SSF49303">
    <property type="entry name" value="beta-Galactosidase/glucuronidase domain"/>
    <property type="match status" value="1"/>
</dbReference>
<dbReference type="Gene3D" id="3.20.20.80">
    <property type="entry name" value="Glycosidases"/>
    <property type="match status" value="1"/>
</dbReference>
<dbReference type="Pfam" id="PF17753">
    <property type="entry name" value="Ig_mannosidase"/>
    <property type="match status" value="1"/>
</dbReference>
<dbReference type="InterPro" id="IPR054593">
    <property type="entry name" value="Beta-mannosidase-like_N2"/>
</dbReference>
<dbReference type="GeneID" id="20084327"/>
<dbReference type="Gene3D" id="2.60.120.260">
    <property type="entry name" value="Galactose-binding domain-like"/>
    <property type="match status" value="1"/>
</dbReference>
<evidence type="ECO:0000313" key="8">
    <source>
        <dbReference type="EMBL" id="ETW00722.1"/>
    </source>
</evidence>
<accession>A0A024U489</accession>
<dbReference type="eggNOG" id="KOG2230">
    <property type="taxonomic scope" value="Eukaryota"/>
</dbReference>
<dbReference type="EC" id="3.2.1.25" evidence="2"/>
<feature type="domain" description="Beta-mannosidase-like galactose-binding" evidence="7">
    <location>
        <begin position="40"/>
        <end position="196"/>
    </location>
</feature>
<dbReference type="GO" id="GO:0006516">
    <property type="term" value="P:glycoprotein catabolic process"/>
    <property type="evidence" value="ECO:0007669"/>
    <property type="project" value="TreeGrafter"/>
</dbReference>
<dbReference type="InterPro" id="IPR017853">
    <property type="entry name" value="GH"/>
</dbReference>
<organism evidence="8">
    <name type="scientific">Aphanomyces invadans</name>
    <dbReference type="NCBI Taxonomy" id="157072"/>
    <lineage>
        <taxon>Eukaryota</taxon>
        <taxon>Sar</taxon>
        <taxon>Stramenopiles</taxon>
        <taxon>Oomycota</taxon>
        <taxon>Saprolegniomycetes</taxon>
        <taxon>Saprolegniales</taxon>
        <taxon>Verrucalvaceae</taxon>
        <taxon>Aphanomyces</taxon>
    </lineage>
</organism>
<evidence type="ECO:0000256" key="1">
    <source>
        <dbReference type="ARBA" id="ARBA00000829"/>
    </source>
</evidence>
<sequence length="935" mass="105250">MKWWISLAVGGVCGAHVPLQRWRLYNVMDPALGDHRVDIMTTIPGTSHTHLRDAHVIPDPLLGYNEERLQWVAQATWVYETSFMMTSRVPTTLVLDEVDGAATILVNGQFVASTTSSFLSYSFNVSAAVHQGNNTVQVHFEPLLNYTRRQSALYPHIVPATINPNTWAEPTQRVFLRKAGSDFGWDWGPAFLTSGLRGHVFVHFDDTGRDTAASCRIKEYEVHQHFPNATGFAVHLRVRLYLEGLGCDDRLMAELSLDRELVAAAEVRHHDFVDLSHTMLRPTLWWPHGYGHPHLYNLNVSLVAASLSPGKIPSVVHCQLGRVGIRHVKLRQDPIPSHPNHPNSPSHGTTFFLEINRQPIVAKGANYVPIDAFYLPPHSANAKRRHLLESVQAAHMNMIRVWGGGRYEVDVFYSLCDELGLLVWQEFMFACANYPRTPSFLSLAAMEVQAQVRRLQKFTSIALWGGNNENEAMFDQFAAGLFMPKDMPFNRDVAVVDYTKLFVDTLQPLVASLDPSRPFVDTSPSNGIFNTSVYTKRWGNTSDVAHGYDSLASFEDSTSRRRRDVHYYNVVDDCMQWQHLPKANFVSEFGFQSFPSASALLDVTDASDWASTAAMERFLAYRQRSPNGTARILHQVNMHFHQPVKDVDDSVQEHMTKWLHVTQLQQAACYAAAISTWRRWHVMGILYWQLNDVWVGPSWSSIEANGRWKPLHAIAMRAFEPVRTVTYTNQSMVHVAVVDDRRDDVRRPLVVSGVLRALPRGNVVKTVGTWHSNEPRGDVWHEDLADLFRNTSCHPTTCMLDVAVDGRGSSREFTFFAPFKNLLLEPGSCTLDARIASQNASTVEVVVETSTTAALFVTIALWRGPREIVGKWSDNAFHLVPDDGRRHVYMHPTHSLRGEGAEEALRVTATCLQETLAPTTVKVWTTAADTTSELS</sequence>
<keyword evidence="5" id="KW-0326">Glycosidase</keyword>
<evidence type="ECO:0000256" key="4">
    <source>
        <dbReference type="ARBA" id="ARBA00023180"/>
    </source>
</evidence>
<dbReference type="GO" id="GO:0004567">
    <property type="term" value="F:beta-mannosidase activity"/>
    <property type="evidence" value="ECO:0007669"/>
    <property type="project" value="UniProtKB-EC"/>
</dbReference>
<gene>
    <name evidence="8" type="ORF">H310_07277</name>
</gene>
<evidence type="ECO:0000256" key="5">
    <source>
        <dbReference type="ARBA" id="ARBA00023295"/>
    </source>
</evidence>
<dbReference type="InterPro" id="IPR036156">
    <property type="entry name" value="Beta-gal/glucu_dom_sf"/>
</dbReference>
<proteinExistence type="predicted"/>
<dbReference type="OrthoDB" id="2866996at2759"/>
<evidence type="ECO:0000259" key="7">
    <source>
        <dbReference type="Pfam" id="PF22666"/>
    </source>
</evidence>
<protein>
    <recommendedName>
        <fullName evidence="2">beta-mannosidase</fullName>
        <ecNumber evidence="2">3.2.1.25</ecNumber>
    </recommendedName>
</protein>
<dbReference type="PANTHER" id="PTHR43730:SF1">
    <property type="entry name" value="BETA-MANNOSIDASE"/>
    <property type="match status" value="1"/>
</dbReference>
<dbReference type="SUPFAM" id="SSF51445">
    <property type="entry name" value="(Trans)glycosidases"/>
    <property type="match status" value="1"/>
</dbReference>
<evidence type="ECO:0000259" key="6">
    <source>
        <dbReference type="Pfam" id="PF17753"/>
    </source>
</evidence>
<evidence type="ECO:0000256" key="3">
    <source>
        <dbReference type="ARBA" id="ARBA00022801"/>
    </source>
</evidence>
<dbReference type="AlphaFoldDB" id="A0A024U489"/>
<dbReference type="InterPro" id="IPR008979">
    <property type="entry name" value="Galactose-bd-like_sf"/>
</dbReference>
<dbReference type="Pfam" id="PF22666">
    <property type="entry name" value="Glyco_hydro_2_N2"/>
    <property type="match status" value="1"/>
</dbReference>
<dbReference type="Gene3D" id="2.60.40.10">
    <property type="entry name" value="Immunoglobulins"/>
    <property type="match status" value="1"/>
</dbReference>